<dbReference type="Gene3D" id="3.40.50.2300">
    <property type="match status" value="2"/>
</dbReference>
<accession>A0A952FRA2</accession>
<sequence length="346" mass="37120">MTESEKRPPRIDEVARIAGVSPITVSRALRQPEKVAEDKRRRIQAAIEQTGYEPNQDAIRLRAGRRPAAVSAPASAASTLVAAFVSNIANPQFSRAVRACAEVLEPAGYRLMMGETAYSYDRETAMIQSLRDLRPAAVLFTGVIELEENREALRSLGVPVMETWAYPQDPIDMLVGFSNFDGGRLVGEHFGERGYRHVAYVGRGGGRGVLRLQGFKEGLAKHGLRPAAELSVEGPAGLAEGRRAMAGLLEQGEPLDAAFFGNDLLAIGALSEARRRGLAVPGDLAVAGFGDIELAEALEPGLTTVRIDSDDIGRRAGRMLLTRLAGGTPERGIELVELSLVVRASA</sequence>
<dbReference type="Proteomes" id="UP000700706">
    <property type="component" value="Unassembled WGS sequence"/>
</dbReference>
<dbReference type="InterPro" id="IPR010982">
    <property type="entry name" value="Lambda_DNA-bd_dom_sf"/>
</dbReference>
<dbReference type="SMART" id="SM00354">
    <property type="entry name" value="HTH_LACI"/>
    <property type="match status" value="1"/>
</dbReference>
<dbReference type="CDD" id="cd01392">
    <property type="entry name" value="HTH_LacI"/>
    <property type="match status" value="1"/>
</dbReference>
<dbReference type="GO" id="GO:0003700">
    <property type="term" value="F:DNA-binding transcription factor activity"/>
    <property type="evidence" value="ECO:0007669"/>
    <property type="project" value="TreeGrafter"/>
</dbReference>
<dbReference type="PANTHER" id="PTHR30146:SF33">
    <property type="entry name" value="TRANSCRIPTIONAL REGULATOR"/>
    <property type="match status" value="1"/>
</dbReference>
<dbReference type="Gene3D" id="1.10.260.40">
    <property type="entry name" value="lambda repressor-like DNA-binding domains"/>
    <property type="match status" value="1"/>
</dbReference>
<dbReference type="PANTHER" id="PTHR30146">
    <property type="entry name" value="LACI-RELATED TRANSCRIPTIONAL REPRESSOR"/>
    <property type="match status" value="1"/>
</dbReference>
<dbReference type="SUPFAM" id="SSF47413">
    <property type="entry name" value="lambda repressor-like DNA-binding domains"/>
    <property type="match status" value="1"/>
</dbReference>
<evidence type="ECO:0000256" key="3">
    <source>
        <dbReference type="ARBA" id="ARBA00023163"/>
    </source>
</evidence>
<evidence type="ECO:0000313" key="5">
    <source>
        <dbReference type="EMBL" id="MBW8726844.1"/>
    </source>
</evidence>
<evidence type="ECO:0000256" key="2">
    <source>
        <dbReference type="ARBA" id="ARBA00023125"/>
    </source>
</evidence>
<organism evidence="5 6">
    <name type="scientific">Inquilinus limosus</name>
    <dbReference type="NCBI Taxonomy" id="171674"/>
    <lineage>
        <taxon>Bacteria</taxon>
        <taxon>Pseudomonadati</taxon>
        <taxon>Pseudomonadota</taxon>
        <taxon>Alphaproteobacteria</taxon>
        <taxon>Rhodospirillales</taxon>
        <taxon>Rhodospirillaceae</taxon>
        <taxon>Inquilinus</taxon>
    </lineage>
</organism>
<dbReference type="InterPro" id="IPR000843">
    <property type="entry name" value="HTH_LacI"/>
</dbReference>
<dbReference type="EMBL" id="JAEKLZ010000238">
    <property type="protein sequence ID" value="MBW8726844.1"/>
    <property type="molecule type" value="Genomic_DNA"/>
</dbReference>
<proteinExistence type="predicted"/>
<keyword evidence="1" id="KW-0805">Transcription regulation</keyword>
<reference evidence="5" key="1">
    <citation type="submission" date="2020-06" db="EMBL/GenBank/DDBJ databases">
        <title>Stable isotope informed genome-resolved metagenomics uncovers potential trophic interactions in rhizosphere soil.</title>
        <authorList>
            <person name="Starr E.P."/>
            <person name="Shi S."/>
            <person name="Blazewicz S.J."/>
            <person name="Koch B.J."/>
            <person name="Probst A.J."/>
            <person name="Hungate B.A."/>
            <person name="Pett-Ridge J."/>
            <person name="Firestone M.K."/>
            <person name="Banfield J.F."/>
        </authorList>
    </citation>
    <scope>NUCLEOTIDE SEQUENCE</scope>
    <source>
        <strain evidence="5">YM_69_17</strain>
    </source>
</reference>
<gene>
    <name evidence="5" type="ORF">JF625_17070</name>
</gene>
<dbReference type="PROSITE" id="PS00356">
    <property type="entry name" value="HTH_LACI_1"/>
    <property type="match status" value="1"/>
</dbReference>
<dbReference type="InterPro" id="IPR046335">
    <property type="entry name" value="LacI/GalR-like_sensor"/>
</dbReference>
<dbReference type="CDD" id="cd01575">
    <property type="entry name" value="PBP1_GntR"/>
    <property type="match status" value="1"/>
</dbReference>
<name>A0A952FRA2_9PROT</name>
<dbReference type="InterPro" id="IPR028082">
    <property type="entry name" value="Peripla_BP_I"/>
</dbReference>
<feature type="domain" description="HTH lacI-type" evidence="4">
    <location>
        <begin position="9"/>
        <end position="63"/>
    </location>
</feature>
<evidence type="ECO:0000259" key="4">
    <source>
        <dbReference type="PROSITE" id="PS50932"/>
    </source>
</evidence>
<dbReference type="Pfam" id="PF00356">
    <property type="entry name" value="LacI"/>
    <property type="match status" value="1"/>
</dbReference>
<keyword evidence="3" id="KW-0804">Transcription</keyword>
<dbReference type="Pfam" id="PF13377">
    <property type="entry name" value="Peripla_BP_3"/>
    <property type="match status" value="1"/>
</dbReference>
<protein>
    <submittedName>
        <fullName evidence="5">LacI family DNA-binding transcriptional regulator</fullName>
    </submittedName>
</protein>
<keyword evidence="2 5" id="KW-0238">DNA-binding</keyword>
<comment type="caution">
    <text evidence="5">The sequence shown here is derived from an EMBL/GenBank/DDBJ whole genome shotgun (WGS) entry which is preliminary data.</text>
</comment>
<evidence type="ECO:0000256" key="1">
    <source>
        <dbReference type="ARBA" id="ARBA00023015"/>
    </source>
</evidence>
<dbReference type="PROSITE" id="PS50932">
    <property type="entry name" value="HTH_LACI_2"/>
    <property type="match status" value="1"/>
</dbReference>
<dbReference type="SUPFAM" id="SSF53822">
    <property type="entry name" value="Periplasmic binding protein-like I"/>
    <property type="match status" value="1"/>
</dbReference>
<dbReference type="GO" id="GO:0000976">
    <property type="term" value="F:transcription cis-regulatory region binding"/>
    <property type="evidence" value="ECO:0007669"/>
    <property type="project" value="TreeGrafter"/>
</dbReference>
<dbReference type="AlphaFoldDB" id="A0A952FRA2"/>
<evidence type="ECO:0000313" key="6">
    <source>
        <dbReference type="Proteomes" id="UP000700706"/>
    </source>
</evidence>